<dbReference type="InterPro" id="IPR000471">
    <property type="entry name" value="Interferon_alpha/beta/delta"/>
</dbReference>
<feature type="chain" id="PRO_5032392293" evidence="9">
    <location>
        <begin position="23"/>
        <end position="189"/>
    </location>
</feature>
<evidence type="ECO:0000256" key="9">
    <source>
        <dbReference type="SAM" id="SignalP"/>
    </source>
</evidence>
<dbReference type="Proteomes" id="UP000001646">
    <property type="component" value="Chromosome 2"/>
</dbReference>
<dbReference type="GO" id="GO:0006959">
    <property type="term" value="P:humoral immune response"/>
    <property type="evidence" value="ECO:0000318"/>
    <property type="project" value="GO_Central"/>
</dbReference>
<dbReference type="PANTHER" id="PTHR11691">
    <property type="entry name" value="TYPE I INTERFERON"/>
    <property type="match status" value="1"/>
</dbReference>
<evidence type="ECO:0000256" key="4">
    <source>
        <dbReference type="ARBA" id="ARBA00022525"/>
    </source>
</evidence>
<keyword evidence="5 9" id="KW-0732">Signal</keyword>
<dbReference type="Gene3D" id="1.20.1250.10">
    <property type="match status" value="1"/>
</dbReference>
<dbReference type="GO" id="GO:0005132">
    <property type="term" value="F:type I interferon receptor binding"/>
    <property type="evidence" value="ECO:0000318"/>
    <property type="project" value="GO_Central"/>
</dbReference>
<name>G1KU56_ANOCA</name>
<dbReference type="GO" id="GO:0005125">
    <property type="term" value="F:cytokine activity"/>
    <property type="evidence" value="ECO:0000318"/>
    <property type="project" value="GO_Central"/>
</dbReference>
<evidence type="ECO:0000313" key="10">
    <source>
        <dbReference type="Ensembl" id="ENSACAP00000017304.3"/>
    </source>
</evidence>
<sequence length="189" mass="22062">MTTKTWLLDICLMMFLVTEMLSQNCSHLRKHLLDDNKENLAVLKSQLGSVFPLQCLNDVISFSSQPEEENIQSIFELQKENAAVALHEILQQILCLYIQNHTKLPWDENSIGILKVGLKQEIAKLTPCLSEDKQEIREDVKKYFERIHTFLKDGEYNECAWEVAQIEVSRFFMVMEQLIRTLHTKGRCM</sequence>
<dbReference type="PROSITE" id="PS00252">
    <property type="entry name" value="INTERFERON_A_B_D"/>
    <property type="match status" value="1"/>
</dbReference>
<dbReference type="GO" id="GO:0002286">
    <property type="term" value="P:T cell activation involved in immune response"/>
    <property type="evidence" value="ECO:0000318"/>
    <property type="project" value="GO_Central"/>
</dbReference>
<dbReference type="SMART" id="SM00076">
    <property type="entry name" value="IFabd"/>
    <property type="match status" value="1"/>
</dbReference>
<reference evidence="10 11" key="1">
    <citation type="submission" date="2009-12" db="EMBL/GenBank/DDBJ databases">
        <title>The Genome Sequence of Anolis carolinensis (Green Anole Lizard).</title>
        <authorList>
            <consortium name="The Genome Sequencing Platform"/>
            <person name="Di Palma F."/>
            <person name="Alfoldi J."/>
            <person name="Heiman D."/>
            <person name="Young S."/>
            <person name="Grabherr M."/>
            <person name="Johnson J."/>
            <person name="Lander E.S."/>
            <person name="Lindblad-Toh K."/>
        </authorList>
    </citation>
    <scope>NUCLEOTIDE SEQUENCE [LARGE SCALE GENOMIC DNA]</scope>
    <source>
        <strain evidence="10 11">JBL SC #1</strain>
    </source>
</reference>
<dbReference type="HOGENOM" id="CLU_109427_0_0_1"/>
<keyword evidence="6 8" id="KW-0051">Antiviral defense</keyword>
<dbReference type="GO" id="GO:0051607">
    <property type="term" value="P:defense response to virus"/>
    <property type="evidence" value="ECO:0007669"/>
    <property type="project" value="UniProtKB-KW"/>
</dbReference>
<organism evidence="10 11">
    <name type="scientific">Anolis carolinensis</name>
    <name type="common">Green anole</name>
    <name type="synonym">American chameleon</name>
    <dbReference type="NCBI Taxonomy" id="28377"/>
    <lineage>
        <taxon>Eukaryota</taxon>
        <taxon>Metazoa</taxon>
        <taxon>Chordata</taxon>
        <taxon>Craniata</taxon>
        <taxon>Vertebrata</taxon>
        <taxon>Euteleostomi</taxon>
        <taxon>Lepidosauria</taxon>
        <taxon>Squamata</taxon>
        <taxon>Bifurcata</taxon>
        <taxon>Unidentata</taxon>
        <taxon>Episquamata</taxon>
        <taxon>Toxicofera</taxon>
        <taxon>Iguania</taxon>
        <taxon>Dactyloidae</taxon>
        <taxon>Anolis</taxon>
    </lineage>
</organism>
<dbReference type="SUPFAM" id="SSF47266">
    <property type="entry name" value="4-helical cytokines"/>
    <property type="match status" value="1"/>
</dbReference>
<dbReference type="GO" id="GO:0002250">
    <property type="term" value="P:adaptive immune response"/>
    <property type="evidence" value="ECO:0000318"/>
    <property type="project" value="GO_Central"/>
</dbReference>
<proteinExistence type="inferred from homology"/>
<dbReference type="GO" id="GO:0043330">
    <property type="term" value="P:response to exogenous dsRNA"/>
    <property type="evidence" value="ECO:0000318"/>
    <property type="project" value="GO_Central"/>
</dbReference>
<dbReference type="GeneTree" id="ENSGT01000000214430"/>
<dbReference type="InterPro" id="IPR009079">
    <property type="entry name" value="4_helix_cytokine-like_core"/>
</dbReference>
<dbReference type="AlphaFoldDB" id="G1KU56"/>
<evidence type="ECO:0000256" key="2">
    <source>
        <dbReference type="ARBA" id="ARBA00011033"/>
    </source>
</evidence>
<evidence type="ECO:0000313" key="11">
    <source>
        <dbReference type="Proteomes" id="UP000001646"/>
    </source>
</evidence>
<dbReference type="PANTHER" id="PTHR11691:SF73">
    <property type="entry name" value="INTERFERON BETA"/>
    <property type="match status" value="1"/>
</dbReference>
<keyword evidence="4" id="KW-0964">Secreted</keyword>
<feature type="signal peptide" evidence="9">
    <location>
        <begin position="1"/>
        <end position="22"/>
    </location>
</feature>
<accession>G1KU56</accession>
<comment type="subcellular location">
    <subcellularLocation>
        <location evidence="1">Secreted</location>
    </subcellularLocation>
</comment>
<keyword evidence="7" id="KW-1015">Disulfide bond</keyword>
<evidence type="ECO:0000256" key="5">
    <source>
        <dbReference type="ARBA" id="ARBA00022729"/>
    </source>
</evidence>
<reference evidence="10" key="3">
    <citation type="submission" date="2025-09" db="UniProtKB">
        <authorList>
            <consortium name="Ensembl"/>
        </authorList>
    </citation>
    <scope>IDENTIFICATION</scope>
</reference>
<dbReference type="Pfam" id="PF00143">
    <property type="entry name" value="Interferon"/>
    <property type="match status" value="1"/>
</dbReference>
<dbReference type="GO" id="GO:0002323">
    <property type="term" value="P:natural killer cell activation involved in immune response"/>
    <property type="evidence" value="ECO:0000318"/>
    <property type="project" value="GO_Central"/>
</dbReference>
<evidence type="ECO:0000256" key="8">
    <source>
        <dbReference type="RuleBase" id="RU000436"/>
    </source>
</evidence>
<dbReference type="eggNOG" id="ENOG502SQGR">
    <property type="taxonomic scope" value="Eukaryota"/>
</dbReference>
<dbReference type="GO" id="GO:0060337">
    <property type="term" value="P:type I interferon-mediated signaling pathway"/>
    <property type="evidence" value="ECO:0000318"/>
    <property type="project" value="GO_Central"/>
</dbReference>
<keyword evidence="11" id="KW-1185">Reference proteome</keyword>
<protein>
    <submittedName>
        <fullName evidence="10">Uncharacterized protein</fullName>
    </submittedName>
</protein>
<evidence type="ECO:0000256" key="1">
    <source>
        <dbReference type="ARBA" id="ARBA00004613"/>
    </source>
</evidence>
<dbReference type="GO" id="GO:0005615">
    <property type="term" value="C:extracellular space"/>
    <property type="evidence" value="ECO:0000318"/>
    <property type="project" value="GO_Central"/>
</dbReference>
<evidence type="ECO:0000256" key="6">
    <source>
        <dbReference type="ARBA" id="ARBA00023118"/>
    </source>
</evidence>
<dbReference type="Ensembl" id="ENSACAT00000017644.3">
    <property type="protein sequence ID" value="ENSACAP00000017304.3"/>
    <property type="gene ID" value="ENSACAG00000017580.3"/>
</dbReference>
<comment type="similarity">
    <text evidence="2 8">Belongs to the alpha/beta interferon family.</text>
</comment>
<evidence type="ECO:0000256" key="3">
    <source>
        <dbReference type="ARBA" id="ARBA00022514"/>
    </source>
</evidence>
<keyword evidence="3 8" id="KW-0202">Cytokine</keyword>
<dbReference type="InParanoid" id="G1KU56"/>
<dbReference type="GO" id="GO:0002312">
    <property type="term" value="P:B cell activation involved in immune response"/>
    <property type="evidence" value="ECO:0000318"/>
    <property type="project" value="GO_Central"/>
</dbReference>
<dbReference type="Bgee" id="ENSACAG00000017580">
    <property type="expression patterns" value="Expressed in brain"/>
</dbReference>
<reference evidence="10" key="2">
    <citation type="submission" date="2025-08" db="UniProtKB">
        <authorList>
            <consortium name="Ensembl"/>
        </authorList>
    </citation>
    <scope>IDENTIFICATION</scope>
</reference>
<evidence type="ECO:0000256" key="7">
    <source>
        <dbReference type="ARBA" id="ARBA00023157"/>
    </source>
</evidence>